<feature type="non-terminal residue" evidence="2">
    <location>
        <position position="1"/>
    </location>
</feature>
<dbReference type="EMBL" id="CADCTV010000971">
    <property type="protein sequence ID" value="CAA9371526.1"/>
    <property type="molecule type" value="Genomic_DNA"/>
</dbReference>
<feature type="compositionally biased region" description="Low complexity" evidence="1">
    <location>
        <begin position="48"/>
        <end position="71"/>
    </location>
</feature>
<evidence type="ECO:0000256" key="1">
    <source>
        <dbReference type="SAM" id="MobiDB-lite"/>
    </source>
</evidence>
<feature type="compositionally biased region" description="Low complexity" evidence="1">
    <location>
        <begin position="275"/>
        <end position="296"/>
    </location>
</feature>
<proteinExistence type="predicted"/>
<protein>
    <submittedName>
        <fullName evidence="2">Glycosyl hydrolase, BNR repeat</fullName>
    </submittedName>
</protein>
<accession>A0A6J4N2V2</accession>
<dbReference type="AlphaFoldDB" id="A0A6J4N2V2"/>
<feature type="compositionally biased region" description="Low complexity" evidence="1">
    <location>
        <begin position="96"/>
        <end position="108"/>
    </location>
</feature>
<feature type="compositionally biased region" description="Basic residues" evidence="1">
    <location>
        <begin position="86"/>
        <end position="95"/>
    </location>
</feature>
<feature type="non-terminal residue" evidence="2">
    <location>
        <position position="350"/>
    </location>
</feature>
<feature type="compositionally biased region" description="Basic and acidic residues" evidence="1">
    <location>
        <begin position="183"/>
        <end position="203"/>
    </location>
</feature>
<reference evidence="2" key="1">
    <citation type="submission" date="2020-02" db="EMBL/GenBank/DDBJ databases">
        <authorList>
            <person name="Meier V. D."/>
        </authorList>
    </citation>
    <scope>NUCLEOTIDE SEQUENCE</scope>
    <source>
        <strain evidence="2">AVDCRST_MAG89</strain>
    </source>
</reference>
<sequence length="350" mass="34035">PAAPDERRAGAGVHPAGGAHGCGGADGNAALPPGSGHAGRGPRRHRLLLAGAAGAPGDAGLPGPAGAGDPLVQPRHAVGFGAQGRRGGRRERGRRAAALAAVRAQPGGDEPLHVEPSLSRAHLVPGDDPVGGGHGDRAAGGARQLHRAADGGRPRAAPGLRGAHGPAPARRVDGGPAAPLRLRHADPQPGERGERRRAADPRRAPAGAGPPGPHAGRGGEDGGRGPAGAHGRDRGAAVPGAQPEQPGPAELPDQAEQQAGGADEPRRRGRRRAHGAVVRGVHGALGAAGPRAVGAEPGVGAGPGGVQPPAARPAAAAGDPHAAARGRGCRGDAAGWRGRGRGGRGSTALV</sequence>
<organism evidence="2">
    <name type="scientific">uncultured Gemmatimonadota bacterium</name>
    <dbReference type="NCBI Taxonomy" id="203437"/>
    <lineage>
        <taxon>Bacteria</taxon>
        <taxon>Pseudomonadati</taxon>
        <taxon>Gemmatimonadota</taxon>
        <taxon>environmental samples</taxon>
    </lineage>
</organism>
<keyword evidence="2" id="KW-0378">Hydrolase</keyword>
<name>A0A6J4N2V2_9BACT</name>
<feature type="compositionally biased region" description="Low complexity" evidence="1">
    <location>
        <begin position="154"/>
        <end position="169"/>
    </location>
</feature>
<dbReference type="GO" id="GO:0016787">
    <property type="term" value="F:hydrolase activity"/>
    <property type="evidence" value="ECO:0007669"/>
    <property type="project" value="UniProtKB-KW"/>
</dbReference>
<feature type="compositionally biased region" description="Low complexity" evidence="1">
    <location>
        <begin position="307"/>
        <end position="336"/>
    </location>
</feature>
<feature type="region of interest" description="Disordered" evidence="1">
    <location>
        <begin position="1"/>
        <end position="350"/>
    </location>
</feature>
<gene>
    <name evidence="2" type="ORF">AVDCRST_MAG89-4636</name>
</gene>
<evidence type="ECO:0000313" key="2">
    <source>
        <dbReference type="EMBL" id="CAA9371526.1"/>
    </source>
</evidence>